<evidence type="ECO:0000256" key="2">
    <source>
        <dbReference type="ARBA" id="ARBA00004922"/>
    </source>
</evidence>
<evidence type="ECO:0000313" key="12">
    <source>
        <dbReference type="WBParaSite" id="ALUE_0000348101-mRNA-1"/>
    </source>
</evidence>
<dbReference type="Pfam" id="PF01532">
    <property type="entry name" value="Glyco_hydro_47"/>
    <property type="match status" value="1"/>
</dbReference>
<keyword evidence="10" id="KW-1133">Transmembrane helix</keyword>
<protein>
    <recommendedName>
        <fullName evidence="8">alpha-1,2-Mannosidase</fullName>
        <ecNumber evidence="8">3.2.1.-</ecNumber>
    </recommendedName>
</protein>
<dbReference type="GO" id="GO:0005783">
    <property type="term" value="C:endoplasmic reticulum"/>
    <property type="evidence" value="ECO:0007669"/>
    <property type="project" value="TreeGrafter"/>
</dbReference>
<feature type="disulfide bond" evidence="7">
    <location>
        <begin position="380"/>
        <end position="413"/>
    </location>
</feature>
<dbReference type="PANTHER" id="PTHR11742:SF6">
    <property type="entry name" value="MANNOSYL-OLIGOSACCHARIDE ALPHA-1,2-MANNOSIDASE IA-RELATED"/>
    <property type="match status" value="1"/>
</dbReference>
<evidence type="ECO:0000256" key="8">
    <source>
        <dbReference type="RuleBase" id="RU361193"/>
    </source>
</evidence>
<feature type="transmembrane region" description="Helical" evidence="10">
    <location>
        <begin position="9"/>
        <end position="29"/>
    </location>
</feature>
<comment type="similarity">
    <text evidence="3 8">Belongs to the glycosyl hydrolase 47 family.</text>
</comment>
<dbReference type="AlphaFoldDB" id="A0A0M3HNX3"/>
<dbReference type="Gene3D" id="1.50.10.10">
    <property type="match status" value="1"/>
</dbReference>
<keyword evidence="6" id="KW-0479">Metal-binding</keyword>
<organism evidence="11 12">
    <name type="scientific">Ascaris lumbricoides</name>
    <name type="common">Giant roundworm</name>
    <dbReference type="NCBI Taxonomy" id="6252"/>
    <lineage>
        <taxon>Eukaryota</taxon>
        <taxon>Metazoa</taxon>
        <taxon>Ecdysozoa</taxon>
        <taxon>Nematoda</taxon>
        <taxon>Chromadorea</taxon>
        <taxon>Rhabditida</taxon>
        <taxon>Spirurina</taxon>
        <taxon>Ascaridomorpha</taxon>
        <taxon>Ascaridoidea</taxon>
        <taxon>Ascarididae</taxon>
        <taxon>Ascaris</taxon>
    </lineage>
</organism>
<evidence type="ECO:0000256" key="7">
    <source>
        <dbReference type="PIRSR" id="PIRSR601382-3"/>
    </source>
</evidence>
<dbReference type="InterPro" id="IPR001382">
    <property type="entry name" value="Glyco_hydro_47"/>
</dbReference>
<keyword evidence="6" id="KW-0106">Calcium</keyword>
<dbReference type="EC" id="3.2.1.-" evidence="8"/>
<evidence type="ECO:0000256" key="6">
    <source>
        <dbReference type="PIRSR" id="PIRSR601382-2"/>
    </source>
</evidence>
<evidence type="ECO:0000256" key="10">
    <source>
        <dbReference type="SAM" id="Phobius"/>
    </source>
</evidence>
<keyword evidence="11" id="KW-1185">Reference proteome</keyword>
<evidence type="ECO:0000256" key="1">
    <source>
        <dbReference type="ARBA" id="ARBA00001913"/>
    </source>
</evidence>
<dbReference type="InterPro" id="IPR012341">
    <property type="entry name" value="6hp_glycosidase-like_sf"/>
</dbReference>
<evidence type="ECO:0000256" key="3">
    <source>
        <dbReference type="ARBA" id="ARBA00007658"/>
    </source>
</evidence>
<keyword evidence="10" id="KW-0812">Transmembrane</keyword>
<evidence type="ECO:0000256" key="9">
    <source>
        <dbReference type="SAM" id="MobiDB-lite"/>
    </source>
</evidence>
<dbReference type="GO" id="GO:0005509">
    <property type="term" value="F:calcium ion binding"/>
    <property type="evidence" value="ECO:0007669"/>
    <property type="project" value="InterPro"/>
</dbReference>
<evidence type="ECO:0000256" key="5">
    <source>
        <dbReference type="ARBA" id="ARBA00023157"/>
    </source>
</evidence>
<proteinExistence type="inferred from homology"/>
<dbReference type="PRINTS" id="PR00747">
    <property type="entry name" value="GLYHDRLASE47"/>
</dbReference>
<feature type="binding site" evidence="6">
    <location>
        <position position="578"/>
    </location>
    <ligand>
        <name>Ca(2+)</name>
        <dbReference type="ChEBI" id="CHEBI:29108"/>
    </ligand>
</feature>
<dbReference type="PANTHER" id="PTHR11742">
    <property type="entry name" value="MANNOSYL-OLIGOSACCHARIDE ALPHA-1,2-MANNOSIDASE-RELATED"/>
    <property type="match status" value="1"/>
</dbReference>
<dbReference type="Proteomes" id="UP000036681">
    <property type="component" value="Unplaced"/>
</dbReference>
<keyword evidence="8" id="KW-0326">Glycosidase</keyword>
<accession>A0A0M3HNX3</accession>
<reference evidence="12" key="1">
    <citation type="submission" date="2017-02" db="UniProtKB">
        <authorList>
            <consortium name="WormBaseParasite"/>
        </authorList>
    </citation>
    <scope>IDENTIFICATION</scope>
</reference>
<dbReference type="SUPFAM" id="SSF48225">
    <property type="entry name" value="Seven-hairpin glycosidases"/>
    <property type="match status" value="1"/>
</dbReference>
<evidence type="ECO:0000256" key="4">
    <source>
        <dbReference type="ARBA" id="ARBA00022801"/>
    </source>
</evidence>
<dbReference type="InterPro" id="IPR050749">
    <property type="entry name" value="Glycosyl_Hydrolase_47"/>
</dbReference>
<dbReference type="GO" id="GO:0005975">
    <property type="term" value="P:carbohydrate metabolic process"/>
    <property type="evidence" value="ECO:0007669"/>
    <property type="project" value="InterPro"/>
</dbReference>
<comment type="cofactor">
    <cofactor evidence="1 6">
        <name>Ca(2+)</name>
        <dbReference type="ChEBI" id="CHEBI:29108"/>
    </cofactor>
</comment>
<evidence type="ECO:0000313" key="11">
    <source>
        <dbReference type="Proteomes" id="UP000036681"/>
    </source>
</evidence>
<dbReference type="GO" id="GO:0004571">
    <property type="term" value="F:mannosyl-oligosaccharide 1,2-alpha-mannosidase activity"/>
    <property type="evidence" value="ECO:0007669"/>
    <property type="project" value="InterPro"/>
</dbReference>
<dbReference type="GO" id="GO:0000139">
    <property type="term" value="C:Golgi membrane"/>
    <property type="evidence" value="ECO:0007669"/>
    <property type="project" value="TreeGrafter"/>
</dbReference>
<name>A0A0M3HNX3_ASCLU</name>
<keyword evidence="5 7" id="KW-1015">Disulfide bond</keyword>
<feature type="region of interest" description="Disordered" evidence="9">
    <location>
        <begin position="68"/>
        <end position="95"/>
    </location>
</feature>
<comment type="pathway">
    <text evidence="2">Protein modification; protein glycosylation.</text>
</comment>
<keyword evidence="4 8" id="KW-0378">Hydrolase</keyword>
<dbReference type="InterPro" id="IPR036026">
    <property type="entry name" value="Seven-hairpin_glycosidases"/>
</dbReference>
<sequence length="589" mass="66941">MAFRHREKCIIIVGLVFISAIIVVSMHYLPNSDDLNIRSLQIVRDIANRRMVQSFDREILRAKIREANIPPPPLQPARLADTDDASTASQHGGAEAELARRRDFVKQMTKFAWDSYEKYAWGMNELRPLSRTGHSASIFGSGEIGATIVDALDTLYLMGLREEYERARKWIALSLNLRNSKGDISVFETNIRFIGGLLSAYALTNDTMFVDKALEIAELLLPAFETPTGIPYAMFNAQTGTARNWAWASGGCSILSEFGSLHLEFEYLSRITNRTIFYDKVARIREVLSSVEKPEGLYPNYLNPKTEHVSIGALGDSFYEYLLKSWILSSKRDNDAKRLYDDAIAAIEKHLLHFSKQSKLAYFAELKGSRVEHKMDHLACFIGGLFALQSMNEDSSEQRDKALDLAKQIGNTCHESYIRSVTPRRCRDETGTDTIDKLTATFLNANTVIGHSRVYSLMLSAIGIGPESFRFTSDVEAVAVSDREKYYIQRPEVIETWFYLWRATHDEKYRDWCWSAAQAIQKYCRTASGYSGIRNVYTTNVELDDVQQSFLFAETFKYLFLVFSEDDVLPLGKWVFNTEAHPFPVASSL</sequence>
<dbReference type="WBParaSite" id="ALUE_0000348101-mRNA-1">
    <property type="protein sequence ID" value="ALUE_0000348101-mRNA-1"/>
    <property type="gene ID" value="ALUE_0000348101"/>
</dbReference>
<keyword evidence="10" id="KW-0472">Membrane</keyword>